<organism evidence="2 3">
    <name type="scientific">Taxus chinensis</name>
    <name type="common">Chinese yew</name>
    <name type="synonym">Taxus wallichiana var. chinensis</name>
    <dbReference type="NCBI Taxonomy" id="29808"/>
    <lineage>
        <taxon>Eukaryota</taxon>
        <taxon>Viridiplantae</taxon>
        <taxon>Streptophyta</taxon>
        <taxon>Embryophyta</taxon>
        <taxon>Tracheophyta</taxon>
        <taxon>Spermatophyta</taxon>
        <taxon>Pinopsida</taxon>
        <taxon>Pinidae</taxon>
        <taxon>Conifers II</taxon>
        <taxon>Cupressales</taxon>
        <taxon>Taxaceae</taxon>
        <taxon>Taxus</taxon>
    </lineage>
</organism>
<comment type="caution">
    <text evidence="2">The sequence shown here is derived from an EMBL/GenBank/DDBJ whole genome shotgun (WGS) entry which is preliminary data.</text>
</comment>
<dbReference type="AlphaFoldDB" id="A0AA38LHE9"/>
<dbReference type="InterPro" id="IPR027443">
    <property type="entry name" value="IPNS-like_sf"/>
</dbReference>
<keyword evidence="3" id="KW-1185">Reference proteome</keyword>
<gene>
    <name evidence="2" type="ORF">KI387_005246</name>
</gene>
<dbReference type="SUPFAM" id="SSF51197">
    <property type="entry name" value="Clavaminate synthase-like"/>
    <property type="match status" value="1"/>
</dbReference>
<evidence type="ECO:0000313" key="3">
    <source>
        <dbReference type="Proteomes" id="UP000824469"/>
    </source>
</evidence>
<evidence type="ECO:0000313" key="2">
    <source>
        <dbReference type="EMBL" id="KAH9325068.1"/>
    </source>
</evidence>
<name>A0AA38LHE9_TAXCH</name>
<dbReference type="InterPro" id="IPR044861">
    <property type="entry name" value="IPNS-like_FE2OG_OXY"/>
</dbReference>
<dbReference type="Proteomes" id="UP000824469">
    <property type="component" value="Unassembled WGS sequence"/>
</dbReference>
<dbReference type="InterPro" id="IPR005123">
    <property type="entry name" value="Oxoglu/Fe-dep_dioxygenase_dom"/>
</dbReference>
<feature type="non-terminal residue" evidence="2">
    <location>
        <position position="169"/>
    </location>
</feature>
<evidence type="ECO:0000259" key="1">
    <source>
        <dbReference type="PROSITE" id="PS51471"/>
    </source>
</evidence>
<feature type="non-terminal residue" evidence="2">
    <location>
        <position position="1"/>
    </location>
</feature>
<dbReference type="EMBL" id="JAHRHJ020000002">
    <property type="protein sequence ID" value="KAH9325068.1"/>
    <property type="molecule type" value="Genomic_DNA"/>
</dbReference>
<dbReference type="InterPro" id="IPR050231">
    <property type="entry name" value="Iron_ascorbate_oxido_reductase"/>
</dbReference>
<feature type="domain" description="Fe2OG dioxygenase" evidence="1">
    <location>
        <begin position="40"/>
        <end position="141"/>
    </location>
</feature>
<dbReference type="PROSITE" id="PS51471">
    <property type="entry name" value="FE2OG_OXY"/>
    <property type="match status" value="1"/>
</dbReference>
<dbReference type="OMA" id="NDREIWA"/>
<dbReference type="Pfam" id="PF03171">
    <property type="entry name" value="2OG-FeII_Oxy"/>
    <property type="match status" value="1"/>
</dbReference>
<sequence length="169" mass="19194">ETIAKYSLSINDLVLKIMKLILASLNLDVETFYESDFKKCEAYLRINGYSSHGKSIGEVALGSHADLGLVTILCQDEKGGLQIRSKEGKWLSIKPTSNSLVVNLGDSLKVWSNGRYCSSHHRVICNGWMDRMSIGLFYVFPNDREIWAPPELVDEENPRRYKPFIFSDM</sequence>
<protein>
    <recommendedName>
        <fullName evidence="1">Fe2OG dioxygenase domain-containing protein</fullName>
    </recommendedName>
</protein>
<accession>A0AA38LHE9</accession>
<dbReference type="Gene3D" id="2.60.120.330">
    <property type="entry name" value="B-lactam Antibiotic, Isopenicillin N Synthase, Chain"/>
    <property type="match status" value="1"/>
</dbReference>
<dbReference type="PANTHER" id="PTHR47990">
    <property type="entry name" value="2-OXOGLUTARATE (2OG) AND FE(II)-DEPENDENT OXYGENASE SUPERFAMILY PROTEIN-RELATED"/>
    <property type="match status" value="1"/>
</dbReference>
<proteinExistence type="predicted"/>
<reference evidence="2 3" key="1">
    <citation type="journal article" date="2021" name="Nat. Plants">
        <title>The Taxus genome provides insights into paclitaxel biosynthesis.</title>
        <authorList>
            <person name="Xiong X."/>
            <person name="Gou J."/>
            <person name="Liao Q."/>
            <person name="Li Y."/>
            <person name="Zhou Q."/>
            <person name="Bi G."/>
            <person name="Li C."/>
            <person name="Du R."/>
            <person name="Wang X."/>
            <person name="Sun T."/>
            <person name="Guo L."/>
            <person name="Liang H."/>
            <person name="Lu P."/>
            <person name="Wu Y."/>
            <person name="Zhang Z."/>
            <person name="Ro D.K."/>
            <person name="Shang Y."/>
            <person name="Huang S."/>
            <person name="Yan J."/>
        </authorList>
    </citation>
    <scope>NUCLEOTIDE SEQUENCE [LARGE SCALE GENOMIC DNA]</scope>
    <source>
        <strain evidence="2">Ta-2019</strain>
    </source>
</reference>